<proteinExistence type="predicted"/>
<protein>
    <submittedName>
        <fullName evidence="1">Uncharacterized protein</fullName>
    </submittedName>
</protein>
<evidence type="ECO:0000313" key="1">
    <source>
        <dbReference type="EMBL" id="RMW98537.1"/>
    </source>
</evidence>
<gene>
    <name evidence="1" type="ORF">EBQ26_06710</name>
</gene>
<sequence>MRELTYAISPGCSGRWQEQAGALPQLLRAIPYFMTGRLIPPLAVVNDVLRQGQADAGMSGAVQWQPFQIDAQEHRQLVERLIQEGMLYEEPPAWVDTRQAWSIWFAYKAYHIPCEEHQRLWQLRSTLREQMEAARKAEDWARFAQLADQDLELGREEMAFLERHRRPNPHYLRRQGV</sequence>
<dbReference type="EMBL" id="RDQM01000007">
    <property type="protein sequence ID" value="RMW98537.1"/>
    <property type="molecule type" value="Genomic_DNA"/>
</dbReference>
<comment type="caution">
    <text evidence="1">The sequence shown here is derived from an EMBL/GenBank/DDBJ whole genome shotgun (WGS) entry which is preliminary data.</text>
</comment>
<dbReference type="Proteomes" id="UP000267521">
    <property type="component" value="Unassembled WGS sequence"/>
</dbReference>
<dbReference type="RefSeq" id="WP_122238247.1">
    <property type="nucleotide sequence ID" value="NZ_RDQM01000007.1"/>
</dbReference>
<evidence type="ECO:0000313" key="2">
    <source>
        <dbReference type="Proteomes" id="UP000267521"/>
    </source>
</evidence>
<dbReference type="AlphaFoldDB" id="A0A3M6Q5T6"/>
<organism evidence="1 2">
    <name type="scientific">Allofranklinella schreckenbergeri</name>
    <dbReference type="NCBI Taxonomy" id="1076744"/>
    <lineage>
        <taxon>Bacteria</taxon>
        <taxon>Pseudomonadati</taxon>
        <taxon>Pseudomonadota</taxon>
        <taxon>Betaproteobacteria</taxon>
        <taxon>Burkholderiales</taxon>
        <taxon>Comamonadaceae</taxon>
        <taxon>Allofranklinella</taxon>
    </lineage>
</organism>
<reference evidence="1 2" key="1">
    <citation type="submission" date="2018-10" db="EMBL/GenBank/DDBJ databases">
        <title>Comamonadaceae CDC group NO-1 genome sequencing and assembly.</title>
        <authorList>
            <person name="Bernier A.-M."/>
            <person name="Bernard K."/>
        </authorList>
    </citation>
    <scope>NUCLEOTIDE SEQUENCE [LARGE SCALE GENOMIC DNA]</scope>
    <source>
        <strain evidence="1 2">NML970147</strain>
    </source>
</reference>
<name>A0A3M6Q5T6_9BURK</name>
<accession>A0A3M6Q5T6</accession>